<dbReference type="GO" id="GO:0016740">
    <property type="term" value="F:transferase activity"/>
    <property type="evidence" value="ECO:0007669"/>
    <property type="project" value="UniProtKB-KW"/>
</dbReference>
<sequence>MSEIFGRPQICRSTEIYRGPRPSKELLLGAFACGPVQPNRAGSTEQHAFAAAAAATAKLLPPVLHACYRFLKSSDSERAFPAPIRSLTLRLLIRFRVGGREGGSCDPICKETETQRNKKTNQQQLQRSSRREEQRSSLPKISSTTLSRRWLLKQVAEQHQDMAELVEKKSVLVKEIKEVLDEQKSTRWSELHVADNYCFHYCRSLLLAQLDSCLGNGEDSFSCESEICLLWKQVRAPKGKLEERLHSVSIGRLKDLLARACRPDKRQLWMNLLGLDDRSQ</sequence>
<dbReference type="EMBL" id="PQIB02000009">
    <property type="protein sequence ID" value="RLM97756.1"/>
    <property type="molecule type" value="Genomic_DNA"/>
</dbReference>
<keyword evidence="3" id="KW-1185">Reference proteome</keyword>
<evidence type="ECO:0000313" key="3">
    <source>
        <dbReference type="Proteomes" id="UP000275267"/>
    </source>
</evidence>
<evidence type="ECO:0000313" key="2">
    <source>
        <dbReference type="EMBL" id="RLM97756.1"/>
    </source>
</evidence>
<proteinExistence type="predicted"/>
<protein>
    <submittedName>
        <fullName evidence="2">Protein prenyltransferase alpha subunit repeat-containing protein 1-B</fullName>
    </submittedName>
</protein>
<reference evidence="3" key="1">
    <citation type="journal article" date="2019" name="Nat. Commun.">
        <title>The genome of broomcorn millet.</title>
        <authorList>
            <person name="Zou C."/>
            <person name="Miki D."/>
            <person name="Li D."/>
            <person name="Tang Q."/>
            <person name="Xiao L."/>
            <person name="Rajput S."/>
            <person name="Deng P."/>
            <person name="Jia W."/>
            <person name="Huang R."/>
            <person name="Zhang M."/>
            <person name="Sun Y."/>
            <person name="Hu J."/>
            <person name="Fu X."/>
            <person name="Schnable P.S."/>
            <person name="Li F."/>
            <person name="Zhang H."/>
            <person name="Feng B."/>
            <person name="Zhu X."/>
            <person name="Liu R."/>
            <person name="Schnable J.C."/>
            <person name="Zhu J.-K."/>
            <person name="Zhang H."/>
        </authorList>
    </citation>
    <scope>NUCLEOTIDE SEQUENCE [LARGE SCALE GENOMIC DNA]</scope>
</reference>
<dbReference type="STRING" id="4540.A0A3L6R4F9"/>
<feature type="region of interest" description="Disordered" evidence="1">
    <location>
        <begin position="106"/>
        <end position="141"/>
    </location>
</feature>
<dbReference type="AlphaFoldDB" id="A0A3L6R4F9"/>
<dbReference type="Proteomes" id="UP000275267">
    <property type="component" value="Unassembled WGS sequence"/>
</dbReference>
<comment type="caution">
    <text evidence="2">The sequence shown here is derived from an EMBL/GenBank/DDBJ whole genome shotgun (WGS) entry which is preliminary data.</text>
</comment>
<gene>
    <name evidence="2" type="ORF">C2845_PM06G33030</name>
</gene>
<organism evidence="2 3">
    <name type="scientific">Panicum miliaceum</name>
    <name type="common">Proso millet</name>
    <name type="synonym">Broomcorn millet</name>
    <dbReference type="NCBI Taxonomy" id="4540"/>
    <lineage>
        <taxon>Eukaryota</taxon>
        <taxon>Viridiplantae</taxon>
        <taxon>Streptophyta</taxon>
        <taxon>Embryophyta</taxon>
        <taxon>Tracheophyta</taxon>
        <taxon>Spermatophyta</taxon>
        <taxon>Magnoliopsida</taxon>
        <taxon>Liliopsida</taxon>
        <taxon>Poales</taxon>
        <taxon>Poaceae</taxon>
        <taxon>PACMAD clade</taxon>
        <taxon>Panicoideae</taxon>
        <taxon>Panicodae</taxon>
        <taxon>Paniceae</taxon>
        <taxon>Panicinae</taxon>
        <taxon>Panicum</taxon>
        <taxon>Panicum sect. Panicum</taxon>
    </lineage>
</organism>
<evidence type="ECO:0000256" key="1">
    <source>
        <dbReference type="SAM" id="MobiDB-lite"/>
    </source>
</evidence>
<name>A0A3L6R4F9_PANMI</name>
<accession>A0A3L6R4F9</accession>
<dbReference type="OrthoDB" id="10522535at2759"/>